<organism evidence="1 2">
    <name type="scientific">Bathymodiolus thermophilus thioautotrophic gill symbiont</name>
    <dbReference type="NCBI Taxonomy" id="2360"/>
    <lineage>
        <taxon>Bacteria</taxon>
        <taxon>Pseudomonadati</taxon>
        <taxon>Pseudomonadota</taxon>
        <taxon>Gammaproteobacteria</taxon>
        <taxon>sulfur-oxidizing symbionts</taxon>
    </lineage>
</organism>
<dbReference type="EMBL" id="CAESAQ020000057">
    <property type="protein sequence ID" value="CAB5499809.1"/>
    <property type="molecule type" value="Genomic_DNA"/>
</dbReference>
<dbReference type="Proteomes" id="UP000643672">
    <property type="component" value="Unassembled WGS sequence"/>
</dbReference>
<dbReference type="AlphaFoldDB" id="A0A8H9CFM2"/>
<gene>
    <name evidence="1" type="ORF">THERMOS_1091</name>
</gene>
<protein>
    <submittedName>
        <fullName evidence="1">Uncharacterized protein</fullName>
    </submittedName>
</protein>
<evidence type="ECO:0000313" key="2">
    <source>
        <dbReference type="Proteomes" id="UP000643672"/>
    </source>
</evidence>
<comment type="caution">
    <text evidence="1">The sequence shown here is derived from an EMBL/GenBank/DDBJ whole genome shotgun (WGS) entry which is preliminary data.</text>
</comment>
<proteinExistence type="predicted"/>
<sequence>MIINLYLCKGLQLIAKTQPRTIFQNNNKYKPILWNNQKLR</sequence>
<name>A0A8H9CFM2_9GAMM</name>
<accession>A0A8H9CFM2</accession>
<reference evidence="1 2" key="1">
    <citation type="submission" date="2020-05" db="EMBL/GenBank/DDBJ databases">
        <authorList>
            <person name="Petersen J."/>
            <person name="Sayavedra L."/>
        </authorList>
    </citation>
    <scope>NUCLEOTIDE SEQUENCE [LARGE SCALE GENOMIC DNA]</scope>
    <source>
        <strain evidence="1">B thermophilus SOXS</strain>
    </source>
</reference>
<keyword evidence="2" id="KW-1185">Reference proteome</keyword>
<evidence type="ECO:0000313" key="1">
    <source>
        <dbReference type="EMBL" id="CAB5499809.1"/>
    </source>
</evidence>